<evidence type="ECO:0000313" key="3">
    <source>
        <dbReference type="Proteomes" id="UP001156441"/>
    </source>
</evidence>
<dbReference type="InterPro" id="IPR025375">
    <property type="entry name" value="DUF4365"/>
</dbReference>
<name>A0ABT2JGK1_9PSEU</name>
<dbReference type="Proteomes" id="UP001156441">
    <property type="component" value="Unassembled WGS sequence"/>
</dbReference>
<proteinExistence type="predicted"/>
<dbReference type="RefSeq" id="WP_260194901.1">
    <property type="nucleotide sequence ID" value="NZ_JAFFZE010000023.1"/>
</dbReference>
<comment type="caution">
    <text evidence="2">The sequence shown here is derived from an EMBL/GenBank/DDBJ whole genome shotgun (WGS) entry which is preliminary data.</text>
</comment>
<evidence type="ECO:0000313" key="2">
    <source>
        <dbReference type="EMBL" id="MCT2587012.1"/>
    </source>
</evidence>
<organism evidence="2 3">
    <name type="scientific">Actinophytocola gossypii</name>
    <dbReference type="NCBI Taxonomy" id="2812003"/>
    <lineage>
        <taxon>Bacteria</taxon>
        <taxon>Bacillati</taxon>
        <taxon>Actinomycetota</taxon>
        <taxon>Actinomycetes</taxon>
        <taxon>Pseudonocardiales</taxon>
        <taxon>Pseudonocardiaceae</taxon>
    </lineage>
</organism>
<dbReference type="EMBL" id="JAFFZE010000023">
    <property type="protein sequence ID" value="MCT2587012.1"/>
    <property type="molecule type" value="Genomic_DNA"/>
</dbReference>
<feature type="domain" description="DUF4365" evidence="1">
    <location>
        <begin position="10"/>
        <end position="161"/>
    </location>
</feature>
<gene>
    <name evidence="2" type="ORF">JT362_28200</name>
</gene>
<reference evidence="2 3" key="1">
    <citation type="submission" date="2021-02" db="EMBL/GenBank/DDBJ databases">
        <title>Actinophytocola xerophila sp. nov., isolated from soil of cotton cropping field.</title>
        <authorList>
            <person name="Huang R."/>
            <person name="Chen X."/>
            <person name="Ge X."/>
            <person name="Liu W."/>
        </authorList>
    </citation>
    <scope>NUCLEOTIDE SEQUENCE [LARGE SCALE GENOMIC DNA]</scope>
    <source>
        <strain evidence="2 3">S1-96</strain>
    </source>
</reference>
<dbReference type="Pfam" id="PF14280">
    <property type="entry name" value="DUF4365"/>
    <property type="match status" value="1"/>
</dbReference>
<keyword evidence="3" id="KW-1185">Reference proteome</keyword>
<sequence>MLDVRSQQGKFGQDYIRALASAAGLLVHQYDPDRVGIDLGFRFPGRPGGLASPALEVQVKTWPAPERTGAEWSYDGLTEQQFNWLAGPDYTVPRYLFLLPVPPRAAEYAGFESGGMTLRHLAYYRSLEDETPIDDPSPTRPRPVSVPVGNVLTVRSLLSLLDPAPVGAG</sequence>
<protein>
    <submittedName>
        <fullName evidence="2">DUF4365 domain-containing protein</fullName>
    </submittedName>
</protein>
<evidence type="ECO:0000259" key="1">
    <source>
        <dbReference type="Pfam" id="PF14280"/>
    </source>
</evidence>
<accession>A0ABT2JGK1</accession>